<dbReference type="InterPro" id="IPR038765">
    <property type="entry name" value="Papain-like_cys_pep_sf"/>
</dbReference>
<dbReference type="Proteomes" id="UP000233482">
    <property type="component" value="Unassembled WGS sequence"/>
</dbReference>
<dbReference type="PROSITE" id="PS50911">
    <property type="entry name" value="CHAP"/>
    <property type="match status" value="1"/>
</dbReference>
<dbReference type="InterPro" id="IPR007921">
    <property type="entry name" value="CHAP_dom"/>
</dbReference>
<name>A0A855H4E5_9STAP</name>
<proteinExistence type="predicted"/>
<organism evidence="3 4">
    <name type="scientific">Macrococcoides caseolyticum</name>
    <dbReference type="NCBI Taxonomy" id="69966"/>
    <lineage>
        <taxon>Bacteria</taxon>
        <taxon>Bacillati</taxon>
        <taxon>Bacillota</taxon>
        <taxon>Bacilli</taxon>
        <taxon>Bacillales</taxon>
        <taxon>Staphylococcaceae</taxon>
        <taxon>Macrococcoides</taxon>
    </lineage>
</organism>
<feature type="domain" description="Peptidase C51" evidence="2">
    <location>
        <begin position="32"/>
        <end position="155"/>
    </location>
</feature>
<evidence type="ECO:0000313" key="3">
    <source>
        <dbReference type="EMBL" id="PKE26947.1"/>
    </source>
</evidence>
<dbReference type="SUPFAM" id="SSF54001">
    <property type="entry name" value="Cysteine proteinases"/>
    <property type="match status" value="1"/>
</dbReference>
<protein>
    <submittedName>
        <fullName evidence="3">CHAP domain-containing protein</fullName>
    </submittedName>
</protein>
<reference evidence="3 4" key="1">
    <citation type="submission" date="2017-12" db="EMBL/GenBank/DDBJ databases">
        <title>Genomics of Macrococcus caseolyticus.</title>
        <authorList>
            <person name="MacFadyen A.C."/>
            <person name="Paterson G.K."/>
        </authorList>
    </citation>
    <scope>NUCLEOTIDE SEQUENCE [LARGE SCALE GENOMIC DNA]</scope>
    <source>
        <strain evidence="3 4">5788_EF188</strain>
    </source>
</reference>
<dbReference type="AlphaFoldDB" id="A0A855H4E5"/>
<dbReference type="Gene3D" id="3.90.1720.10">
    <property type="entry name" value="endopeptidase domain like (from Nostoc punctiforme)"/>
    <property type="match status" value="1"/>
</dbReference>
<dbReference type="Pfam" id="PF05257">
    <property type="entry name" value="CHAP"/>
    <property type="match status" value="1"/>
</dbReference>
<evidence type="ECO:0000313" key="4">
    <source>
        <dbReference type="Proteomes" id="UP000233482"/>
    </source>
</evidence>
<dbReference type="EMBL" id="PIXC01000003">
    <property type="protein sequence ID" value="PKE26947.1"/>
    <property type="molecule type" value="Genomic_DNA"/>
</dbReference>
<keyword evidence="1" id="KW-1133">Transmembrane helix</keyword>
<feature type="transmembrane region" description="Helical" evidence="1">
    <location>
        <begin position="7"/>
        <end position="26"/>
    </location>
</feature>
<evidence type="ECO:0000256" key="1">
    <source>
        <dbReference type="SAM" id="Phobius"/>
    </source>
</evidence>
<sequence>MEFVMKRFITMIFVIIILSTGLYTLLNKHALANNFDEITLFLLPDPMALNTYTDGQCTAYAFDKVKENETMIERDWHDAKYWAKAAQKDGYLVNKTPKEGSILQSSRGSLGHVAYIEHVYKNGNFKISEMNYSEPFKITSRILTPQDVTRYNIIHPKVNPKQKEAS</sequence>
<evidence type="ECO:0000259" key="2">
    <source>
        <dbReference type="PROSITE" id="PS50911"/>
    </source>
</evidence>
<keyword evidence="1" id="KW-0472">Membrane</keyword>
<gene>
    <name evidence="3" type="ORF">CW686_01890</name>
</gene>
<accession>A0A855H4E5</accession>
<keyword evidence="1" id="KW-0812">Transmembrane</keyword>
<comment type="caution">
    <text evidence="3">The sequence shown here is derived from an EMBL/GenBank/DDBJ whole genome shotgun (WGS) entry which is preliminary data.</text>
</comment>